<comment type="caution">
    <text evidence="3">The sequence shown here is derived from an EMBL/GenBank/DDBJ whole genome shotgun (WGS) entry which is preliminary data.</text>
</comment>
<evidence type="ECO:0000313" key="4">
    <source>
        <dbReference type="Proteomes" id="UP001249851"/>
    </source>
</evidence>
<dbReference type="EMBL" id="JARQWQ010000016">
    <property type="protein sequence ID" value="KAK2566755.1"/>
    <property type="molecule type" value="Genomic_DNA"/>
</dbReference>
<feature type="compositionally biased region" description="Polar residues" evidence="2">
    <location>
        <begin position="144"/>
        <end position="153"/>
    </location>
</feature>
<feature type="coiled-coil region" evidence="1">
    <location>
        <begin position="172"/>
        <end position="223"/>
    </location>
</feature>
<gene>
    <name evidence="3" type="ORF">P5673_009432</name>
</gene>
<reference evidence="3" key="1">
    <citation type="journal article" date="2023" name="G3 (Bethesda)">
        <title>Whole genome assembly and annotation of the endangered Caribbean coral Acropora cervicornis.</title>
        <authorList>
            <person name="Selwyn J.D."/>
            <person name="Vollmer S.V."/>
        </authorList>
    </citation>
    <scope>NUCLEOTIDE SEQUENCE</scope>
    <source>
        <strain evidence="3">K2</strain>
    </source>
</reference>
<dbReference type="Proteomes" id="UP001249851">
    <property type="component" value="Unassembled WGS sequence"/>
</dbReference>
<feature type="region of interest" description="Disordered" evidence="2">
    <location>
        <begin position="141"/>
        <end position="168"/>
    </location>
</feature>
<accession>A0AAD9QTE8</accession>
<evidence type="ECO:0000256" key="2">
    <source>
        <dbReference type="SAM" id="MobiDB-lite"/>
    </source>
</evidence>
<evidence type="ECO:0000313" key="3">
    <source>
        <dbReference type="EMBL" id="KAK2566755.1"/>
    </source>
</evidence>
<name>A0AAD9QTE8_ACRCE</name>
<organism evidence="3 4">
    <name type="scientific">Acropora cervicornis</name>
    <name type="common">Staghorn coral</name>
    <dbReference type="NCBI Taxonomy" id="6130"/>
    <lineage>
        <taxon>Eukaryota</taxon>
        <taxon>Metazoa</taxon>
        <taxon>Cnidaria</taxon>
        <taxon>Anthozoa</taxon>
        <taxon>Hexacorallia</taxon>
        <taxon>Scleractinia</taxon>
        <taxon>Astrocoeniina</taxon>
        <taxon>Acroporidae</taxon>
        <taxon>Acropora</taxon>
    </lineage>
</organism>
<reference evidence="3" key="2">
    <citation type="journal article" date="2023" name="Science">
        <title>Genomic signatures of disease resistance in endangered staghorn corals.</title>
        <authorList>
            <person name="Vollmer S.V."/>
            <person name="Selwyn J.D."/>
            <person name="Despard B.A."/>
            <person name="Roesel C.L."/>
        </authorList>
    </citation>
    <scope>NUCLEOTIDE SEQUENCE</scope>
    <source>
        <strain evidence="3">K2</strain>
    </source>
</reference>
<proteinExistence type="predicted"/>
<keyword evidence="4" id="KW-1185">Reference proteome</keyword>
<sequence>MAEKSAKLHVEVSDVGERSGIVTRKMNLPRYLSDYTKVPGQNKLQTIKNRRKWMRANLTRKMNIIKEYLKERKDRKLIELACTQLNRTWEQLIENRREFQALCEDDEDLQEADTWLLESQALVEEMICRTVDYKYAPKVRTEGTDNSSITSFGRPSKKGSSKTTLSVSRERARAAAREADLAKLKVRQLKEKAQLEAKIAAQKAQLEAELAIQEAEHKAGRREIEALLLKEDLDEFNLSDRMKDFEDNPVGGDKIKTETTPKVKQDAPINDIEEHKKWSLLRHPLKELPKKL</sequence>
<protein>
    <submittedName>
        <fullName evidence="3">Uncharacterized protein</fullName>
    </submittedName>
</protein>
<evidence type="ECO:0000256" key="1">
    <source>
        <dbReference type="SAM" id="Coils"/>
    </source>
</evidence>
<feature type="region of interest" description="Disordered" evidence="2">
    <location>
        <begin position="240"/>
        <end position="270"/>
    </location>
</feature>
<keyword evidence="1" id="KW-0175">Coiled coil</keyword>
<feature type="compositionally biased region" description="Basic and acidic residues" evidence="2">
    <location>
        <begin position="253"/>
        <end position="265"/>
    </location>
</feature>
<dbReference type="AlphaFoldDB" id="A0AAD9QTE8"/>